<dbReference type="EMBL" id="JAJNEC010000008">
    <property type="protein sequence ID" value="MCD2426192.1"/>
    <property type="molecule type" value="Genomic_DNA"/>
</dbReference>
<reference evidence="2 3" key="1">
    <citation type="submission" date="2021-11" db="EMBL/GenBank/DDBJ databases">
        <title>Genomic of Niabella pedocola.</title>
        <authorList>
            <person name="Wu T."/>
        </authorList>
    </citation>
    <scope>NUCLEOTIDE SEQUENCE [LARGE SCALE GENOMIC DNA]</scope>
    <source>
        <strain evidence="2 3">JCM 31011</strain>
    </source>
</reference>
<gene>
    <name evidence="2" type="ORF">LQ567_25630</name>
</gene>
<sequence length="182" mass="19787">MKKKLFLPVAAVAAAVTMLASCIKNDGPTCYPNTLEKDRAVIDSFIDKNPSLGYLSYNTTYSAYMGVADPGTGSQPKDDSLVTFKYTISLMNGTELASDEIKTIGNMGTPLRLKDLIDQNGQPTLHYAALSVLKKGGKFKVILPSSLYFSCAPQKPQGWKETAPGYSQLIYDYILTDVKAPN</sequence>
<dbReference type="InterPro" id="IPR046357">
    <property type="entry name" value="PPIase_dom_sf"/>
</dbReference>
<evidence type="ECO:0000256" key="1">
    <source>
        <dbReference type="SAM" id="SignalP"/>
    </source>
</evidence>
<dbReference type="RefSeq" id="WP_231008780.1">
    <property type="nucleotide sequence ID" value="NZ_JAJNEC010000008.1"/>
</dbReference>
<dbReference type="Gene3D" id="3.10.50.40">
    <property type="match status" value="1"/>
</dbReference>
<evidence type="ECO:0000313" key="3">
    <source>
        <dbReference type="Proteomes" id="UP001199816"/>
    </source>
</evidence>
<feature type="chain" id="PRO_5045960231" description="Peptidylprolyl isomerase" evidence="1">
    <location>
        <begin position="21"/>
        <end position="182"/>
    </location>
</feature>
<dbReference type="Proteomes" id="UP001199816">
    <property type="component" value="Unassembled WGS sequence"/>
</dbReference>
<dbReference type="PROSITE" id="PS51257">
    <property type="entry name" value="PROKAR_LIPOPROTEIN"/>
    <property type="match status" value="1"/>
</dbReference>
<keyword evidence="1" id="KW-0732">Signal</keyword>
<dbReference type="SUPFAM" id="SSF54534">
    <property type="entry name" value="FKBP-like"/>
    <property type="match status" value="1"/>
</dbReference>
<name>A0ABS8PYP7_9BACT</name>
<keyword evidence="3" id="KW-1185">Reference proteome</keyword>
<protein>
    <recommendedName>
        <fullName evidence="4">Peptidylprolyl isomerase</fullName>
    </recommendedName>
</protein>
<proteinExistence type="predicted"/>
<evidence type="ECO:0000313" key="2">
    <source>
        <dbReference type="EMBL" id="MCD2426192.1"/>
    </source>
</evidence>
<feature type="signal peptide" evidence="1">
    <location>
        <begin position="1"/>
        <end position="20"/>
    </location>
</feature>
<organism evidence="2 3">
    <name type="scientific">Niabella pedocola</name>
    <dbReference type="NCBI Taxonomy" id="1752077"/>
    <lineage>
        <taxon>Bacteria</taxon>
        <taxon>Pseudomonadati</taxon>
        <taxon>Bacteroidota</taxon>
        <taxon>Chitinophagia</taxon>
        <taxon>Chitinophagales</taxon>
        <taxon>Chitinophagaceae</taxon>
        <taxon>Niabella</taxon>
    </lineage>
</organism>
<evidence type="ECO:0008006" key="4">
    <source>
        <dbReference type="Google" id="ProtNLM"/>
    </source>
</evidence>
<accession>A0ABS8PYP7</accession>
<comment type="caution">
    <text evidence="2">The sequence shown here is derived from an EMBL/GenBank/DDBJ whole genome shotgun (WGS) entry which is preliminary data.</text>
</comment>